<evidence type="ECO:0000313" key="2">
    <source>
        <dbReference type="Proteomes" id="UP001159363"/>
    </source>
</evidence>
<sequence length="299" mass="32558">MSSRICVKEKDQLMLILLQLGRPETMELRYMSDVQKGDTGGRSNVDIHADCIESKCRARERENYADARERTGQFSGVRSGECAGHATTRPLGGLVCVADLGAPFFPGAPDLWHHPLAYSAAAELPAAALQHALVHPALHPQVPVGCHMSPTLFPPSTNYTPSLPTLQCKLTAAVRWPAGLNQSPERREEKLHKWPSPFHDHPRENPPTTGIVQHDSHFQKSGSDPPGIKPVNHKQCIATTSSGDIAHVRATCCSGCASSVISQASDSFSSVNLVTDFSRTNKMSLALLKRLNIKSQETF</sequence>
<keyword evidence="2" id="KW-1185">Reference proteome</keyword>
<evidence type="ECO:0000313" key="1">
    <source>
        <dbReference type="EMBL" id="KAJ8898535.1"/>
    </source>
</evidence>
<accession>A0ABQ9IPD0</accession>
<dbReference type="EMBL" id="JARBHB010000001">
    <property type="protein sequence ID" value="KAJ8898535.1"/>
    <property type="molecule type" value="Genomic_DNA"/>
</dbReference>
<dbReference type="Proteomes" id="UP001159363">
    <property type="component" value="Chromosome 1"/>
</dbReference>
<gene>
    <name evidence="1" type="ORF">PR048_003895</name>
</gene>
<comment type="caution">
    <text evidence="1">The sequence shown here is derived from an EMBL/GenBank/DDBJ whole genome shotgun (WGS) entry which is preliminary data.</text>
</comment>
<name>A0ABQ9IPD0_9NEOP</name>
<protein>
    <submittedName>
        <fullName evidence="1">Uncharacterized protein</fullName>
    </submittedName>
</protein>
<organism evidence="1 2">
    <name type="scientific">Dryococelus australis</name>
    <dbReference type="NCBI Taxonomy" id="614101"/>
    <lineage>
        <taxon>Eukaryota</taxon>
        <taxon>Metazoa</taxon>
        <taxon>Ecdysozoa</taxon>
        <taxon>Arthropoda</taxon>
        <taxon>Hexapoda</taxon>
        <taxon>Insecta</taxon>
        <taxon>Pterygota</taxon>
        <taxon>Neoptera</taxon>
        <taxon>Polyneoptera</taxon>
        <taxon>Phasmatodea</taxon>
        <taxon>Verophasmatodea</taxon>
        <taxon>Anareolatae</taxon>
        <taxon>Phasmatidae</taxon>
        <taxon>Eurycanthinae</taxon>
        <taxon>Dryococelus</taxon>
    </lineage>
</organism>
<reference evidence="1 2" key="1">
    <citation type="submission" date="2023-02" db="EMBL/GenBank/DDBJ databases">
        <title>LHISI_Scaffold_Assembly.</title>
        <authorList>
            <person name="Stuart O.P."/>
            <person name="Cleave R."/>
            <person name="Magrath M.J.L."/>
            <person name="Mikheyev A.S."/>
        </authorList>
    </citation>
    <scope>NUCLEOTIDE SEQUENCE [LARGE SCALE GENOMIC DNA]</scope>
    <source>
        <strain evidence="1">Daus_M_001</strain>
        <tissue evidence="1">Leg muscle</tissue>
    </source>
</reference>
<proteinExistence type="predicted"/>